<dbReference type="NCBIfam" id="NF010191">
    <property type="entry name" value="PRK13670.1"/>
    <property type="match status" value="1"/>
</dbReference>
<name>A0A7X1Z7Y8_9LACT</name>
<dbReference type="AlphaFoldDB" id="A0A7X1Z7Y8"/>
<comment type="similarity">
    <text evidence="3">Belongs to the TmcAL family.</text>
</comment>
<protein>
    <recommendedName>
        <fullName evidence="3">tRNA(Met) cytidine acetate ligase</fullName>
        <ecNumber evidence="3">6.3.4.-</ecNumber>
    </recommendedName>
</protein>
<feature type="binding site" evidence="3">
    <location>
        <position position="97"/>
    </location>
    <ligand>
        <name>ATP</name>
        <dbReference type="ChEBI" id="CHEBI:30616"/>
    </ligand>
</feature>
<dbReference type="Pfam" id="PF05636">
    <property type="entry name" value="HIGH_NTase1"/>
    <property type="match status" value="1"/>
</dbReference>
<proteinExistence type="inferred from homology"/>
<keyword evidence="4" id="KW-0808">Transferase</keyword>
<dbReference type="GO" id="GO:0000049">
    <property type="term" value="F:tRNA binding"/>
    <property type="evidence" value="ECO:0007669"/>
    <property type="project" value="UniProtKB-KW"/>
</dbReference>
<dbReference type="GO" id="GO:0005737">
    <property type="term" value="C:cytoplasm"/>
    <property type="evidence" value="ECO:0007669"/>
    <property type="project" value="UniProtKB-SubCell"/>
</dbReference>
<evidence type="ECO:0000313" key="5">
    <source>
        <dbReference type="Proteomes" id="UP000439550"/>
    </source>
</evidence>
<dbReference type="Proteomes" id="UP000439550">
    <property type="component" value="Unassembled WGS sequence"/>
</dbReference>
<dbReference type="Gene3D" id="3.40.50.620">
    <property type="entry name" value="HUPs"/>
    <property type="match status" value="1"/>
</dbReference>
<dbReference type="PANTHER" id="PTHR37825">
    <property type="entry name" value="TRNA(MET) CYTIDINE ACETATE LIGASE"/>
    <property type="match status" value="1"/>
</dbReference>
<dbReference type="GO" id="GO:0016740">
    <property type="term" value="F:transferase activity"/>
    <property type="evidence" value="ECO:0007669"/>
    <property type="project" value="UniProtKB-KW"/>
</dbReference>
<keyword evidence="1 3" id="KW-0436">Ligase</keyword>
<comment type="subcellular location">
    <subcellularLocation>
        <location evidence="3">Cytoplasm</location>
    </subcellularLocation>
</comment>
<comment type="function">
    <text evidence="3">Catalyzes the formation of N(4)-acetylcytidine (ac(4)C) at the wobble position of elongator tRNA(Met), using acetate and ATP as substrates. First activates an acetate ion to form acetyladenylate (Ac-AMP) and then transfers the acetyl group to tRNA to form ac(4)C34.</text>
</comment>
<dbReference type="HAMAP" id="MF_01539">
    <property type="entry name" value="TmcAL"/>
    <property type="match status" value="1"/>
</dbReference>
<feature type="binding site" evidence="3">
    <location>
        <begin position="8"/>
        <end position="21"/>
    </location>
    <ligand>
        <name>ATP</name>
        <dbReference type="ChEBI" id="CHEBI:30616"/>
    </ligand>
</feature>
<dbReference type="OrthoDB" id="9769796at2"/>
<evidence type="ECO:0000313" key="4">
    <source>
        <dbReference type="EMBL" id="MQW39508.1"/>
    </source>
</evidence>
<dbReference type="GO" id="GO:0016879">
    <property type="term" value="F:ligase activity, forming carbon-nitrogen bonds"/>
    <property type="evidence" value="ECO:0007669"/>
    <property type="project" value="UniProtKB-UniRule"/>
</dbReference>
<reference evidence="4 5" key="1">
    <citation type="submission" date="2019-10" db="EMBL/GenBank/DDBJ databases">
        <authorList>
            <person name="Dong K."/>
        </authorList>
    </citation>
    <scope>NUCLEOTIDE SEQUENCE [LARGE SCALE GENOMIC DNA]</scope>
    <source>
        <strain evidence="4 5">DSM 28960</strain>
    </source>
</reference>
<evidence type="ECO:0000256" key="3">
    <source>
        <dbReference type="HAMAP-Rule" id="MF_01539"/>
    </source>
</evidence>
<evidence type="ECO:0000256" key="1">
    <source>
        <dbReference type="ARBA" id="ARBA00022598"/>
    </source>
</evidence>
<keyword evidence="3" id="KW-0694">RNA-binding</keyword>
<gene>
    <name evidence="3" type="primary">tmcAL</name>
    <name evidence="4" type="ORF">GHI93_06085</name>
</gene>
<dbReference type="PANTHER" id="PTHR37825:SF1">
    <property type="entry name" value="TRNA(MET) CYTIDINE ACETATE LIGASE"/>
    <property type="match status" value="1"/>
</dbReference>
<feature type="binding site" evidence="3">
    <location>
        <position position="153"/>
    </location>
    <ligand>
        <name>ATP</name>
        <dbReference type="ChEBI" id="CHEBI:30616"/>
    </ligand>
</feature>
<dbReference type="InterPro" id="IPR014729">
    <property type="entry name" value="Rossmann-like_a/b/a_fold"/>
</dbReference>
<dbReference type="SUPFAM" id="SSF52374">
    <property type="entry name" value="Nucleotidylyl transferase"/>
    <property type="match status" value="1"/>
</dbReference>
<dbReference type="EC" id="6.3.4.-" evidence="3"/>
<comment type="caution">
    <text evidence="4">The sequence shown here is derived from an EMBL/GenBank/DDBJ whole genome shotgun (WGS) entry which is preliminary data.</text>
</comment>
<dbReference type="GO" id="GO:0006400">
    <property type="term" value="P:tRNA modification"/>
    <property type="evidence" value="ECO:0007669"/>
    <property type="project" value="UniProtKB-UniRule"/>
</dbReference>
<evidence type="ECO:0000256" key="2">
    <source>
        <dbReference type="ARBA" id="ARBA00022694"/>
    </source>
</evidence>
<dbReference type="EMBL" id="WITJ01000007">
    <property type="protein sequence ID" value="MQW39508.1"/>
    <property type="molecule type" value="Genomic_DNA"/>
</dbReference>
<keyword evidence="5" id="KW-1185">Reference proteome</keyword>
<dbReference type="InterPro" id="IPR008513">
    <property type="entry name" value="tRNA(Met)_cyd_acetate_ligase"/>
</dbReference>
<feature type="binding site" evidence="3">
    <location>
        <position position="176"/>
    </location>
    <ligand>
        <name>ATP</name>
        <dbReference type="ChEBI" id="CHEBI:30616"/>
    </ligand>
</feature>
<comment type="caution">
    <text evidence="3">Lacks conserved residue(s) required for the propagation of feature annotation.</text>
</comment>
<keyword evidence="3" id="KW-0547">Nucleotide-binding</keyword>
<keyword evidence="3" id="KW-0820">tRNA-binding</keyword>
<keyword evidence="3" id="KW-0067">ATP-binding</keyword>
<keyword evidence="3" id="KW-0963">Cytoplasm</keyword>
<dbReference type="GO" id="GO:0005524">
    <property type="term" value="F:ATP binding"/>
    <property type="evidence" value="ECO:0007669"/>
    <property type="project" value="UniProtKB-KW"/>
</dbReference>
<organism evidence="4 5">
    <name type="scientific">Lactococcus hircilactis</name>
    <dbReference type="NCBI Taxonomy" id="1494462"/>
    <lineage>
        <taxon>Bacteria</taxon>
        <taxon>Bacillati</taxon>
        <taxon>Bacillota</taxon>
        <taxon>Bacilli</taxon>
        <taxon>Lactobacillales</taxon>
        <taxon>Streptococcaceae</taxon>
        <taxon>Lactococcus</taxon>
    </lineage>
</organism>
<keyword evidence="2 3" id="KW-0819">tRNA processing</keyword>
<sequence length="369" mass="41487">MIKITGIIAEFNPFHNGHKHLLTQAQGLKIVVMSGNWVQRGEPAIFDKWIRAKMALENGADIVVELPTQISVQSADFFARGAVDILAELGCETLIFGSETTIDYNEISKNYAQNAQEMEAFIAALPDDFSYPEKTQRMWQHFSTVTFDGNTPNHVLGLAYAKACAKKQIQLQSIVRLGASHDSKILASTSSYASGSALRREILAAVSTDKLQKFMPSALDIPDGALNAVSWENYFPLLRYRIVSTSDLTCIFQVNEELSHRIKKSMNSAENFETLVDLVHTKRYTKARVRRVLTYILLGITPNFTLPKQIHVLGFNKKGQAHLRKVREKIIVRIGQKPWDKVTQNADEIYQLGHLAVTEQNFGRKPIIL</sequence>
<accession>A0A7X1Z7Y8</accession>
<comment type="catalytic activity">
    <reaction evidence="3">
        <text>cytidine(34) in elongator tRNA(Met) + acetate + ATP = N(4)-acetylcytidine(34) in elongator tRNA(Met) + AMP + diphosphate</text>
        <dbReference type="Rhea" id="RHEA:58144"/>
        <dbReference type="Rhea" id="RHEA-COMP:10693"/>
        <dbReference type="Rhea" id="RHEA-COMP:10694"/>
        <dbReference type="ChEBI" id="CHEBI:30089"/>
        <dbReference type="ChEBI" id="CHEBI:30616"/>
        <dbReference type="ChEBI" id="CHEBI:33019"/>
        <dbReference type="ChEBI" id="CHEBI:74900"/>
        <dbReference type="ChEBI" id="CHEBI:82748"/>
        <dbReference type="ChEBI" id="CHEBI:456215"/>
    </reaction>
</comment>